<dbReference type="GO" id="GO:0005634">
    <property type="term" value="C:nucleus"/>
    <property type="evidence" value="ECO:0007669"/>
    <property type="project" value="UniProtKB-SubCell"/>
</dbReference>
<keyword evidence="1" id="KW-0862">Zinc</keyword>
<evidence type="ECO:0000313" key="3">
    <source>
        <dbReference type="Proteomes" id="UP000662931"/>
    </source>
</evidence>
<evidence type="ECO:0000313" key="2">
    <source>
        <dbReference type="EMBL" id="QPG74538.1"/>
    </source>
</evidence>
<dbReference type="Pfam" id="PF07574">
    <property type="entry name" value="SMC_Nse1"/>
    <property type="match status" value="1"/>
</dbReference>
<keyword evidence="1" id="KW-0233">DNA recombination</keyword>
<keyword evidence="1" id="KW-0863">Zinc-finger</keyword>
<dbReference type="GO" id="GO:0008270">
    <property type="term" value="F:zinc ion binding"/>
    <property type="evidence" value="ECO:0007669"/>
    <property type="project" value="UniProtKB-KW"/>
</dbReference>
<keyword evidence="1" id="KW-0539">Nucleus</keyword>
<dbReference type="GO" id="GO:0030915">
    <property type="term" value="C:Smc5-Smc6 complex"/>
    <property type="evidence" value="ECO:0007669"/>
    <property type="project" value="UniProtKB-UniRule"/>
</dbReference>
<keyword evidence="1" id="KW-0234">DNA repair</keyword>
<dbReference type="RefSeq" id="XP_038778103.1">
    <property type="nucleotide sequence ID" value="XM_038922175.1"/>
</dbReference>
<comment type="subunit">
    <text evidence="1">Component of the Smc5-Smc6 complex.</text>
</comment>
<dbReference type="InterPro" id="IPR036388">
    <property type="entry name" value="WH-like_DNA-bd_sf"/>
</dbReference>
<dbReference type="GO" id="GO:0000724">
    <property type="term" value="P:double-strand break repair via homologous recombination"/>
    <property type="evidence" value="ECO:0007669"/>
    <property type="project" value="TreeGrafter"/>
</dbReference>
<name>A0A875S0P5_EENNA</name>
<protein>
    <recommendedName>
        <fullName evidence="1">Non-structural maintenance of chromosomes element 1 homolog</fullName>
        <ecNumber evidence="1">2.3.2.27</ecNumber>
    </recommendedName>
</protein>
<dbReference type="PANTHER" id="PTHR20973">
    <property type="entry name" value="NON-SMC ELEMENT 1-RELATED"/>
    <property type="match status" value="1"/>
</dbReference>
<proteinExistence type="inferred from homology"/>
<dbReference type="EC" id="2.3.2.27" evidence="1"/>
<dbReference type="InterPro" id="IPR011513">
    <property type="entry name" value="Nse1"/>
</dbReference>
<keyword evidence="3" id="KW-1185">Reference proteome</keyword>
<evidence type="ECO:0000256" key="1">
    <source>
        <dbReference type="RuleBase" id="RU368018"/>
    </source>
</evidence>
<comment type="catalytic activity">
    <reaction evidence="1">
        <text>S-ubiquitinyl-[E2 ubiquitin-conjugating enzyme]-L-cysteine + [acceptor protein]-L-lysine = [E2 ubiquitin-conjugating enzyme]-L-cysteine + N(6)-ubiquitinyl-[acceptor protein]-L-lysine.</text>
        <dbReference type="EC" id="2.3.2.27"/>
    </reaction>
</comment>
<dbReference type="GO" id="GO:0061630">
    <property type="term" value="F:ubiquitin protein ligase activity"/>
    <property type="evidence" value="ECO:0007669"/>
    <property type="project" value="UniProtKB-EC"/>
</dbReference>
<reference evidence="2" key="1">
    <citation type="submission" date="2020-10" db="EMBL/GenBank/DDBJ databases">
        <authorList>
            <person name="Roach M.J.R."/>
        </authorList>
    </citation>
    <scope>NUCLEOTIDE SEQUENCE</scope>
    <source>
        <strain evidence="2">CBS 1945</strain>
    </source>
</reference>
<accession>A0A875S0P5</accession>
<keyword evidence="1" id="KW-0227">DNA damage</keyword>
<keyword evidence="1" id="KW-0833">Ubl conjugation pathway</keyword>
<dbReference type="Gene3D" id="1.10.10.10">
    <property type="entry name" value="Winged helix-like DNA-binding domain superfamily/Winged helix DNA-binding domain"/>
    <property type="match status" value="1"/>
</dbReference>
<comment type="similarity">
    <text evidence="1">Belongs to the NSE1 family.</text>
</comment>
<dbReference type="GeneID" id="62195269"/>
<dbReference type="KEGG" id="bnn:FOA43_001868"/>
<keyword evidence="1" id="KW-0479">Metal-binding</keyword>
<dbReference type="EMBL" id="CP064812">
    <property type="protein sequence ID" value="QPG74538.1"/>
    <property type="molecule type" value="Genomic_DNA"/>
</dbReference>
<dbReference type="PANTHER" id="PTHR20973:SF0">
    <property type="entry name" value="NON-STRUCTURAL MAINTENANCE OF CHROMOSOMES ELEMENT 1 HOMOLOG"/>
    <property type="match status" value="1"/>
</dbReference>
<dbReference type="Proteomes" id="UP000662931">
    <property type="component" value="Chromosome 1"/>
</dbReference>
<dbReference type="OrthoDB" id="185455at2759"/>
<keyword evidence="1" id="KW-0808">Transferase</keyword>
<gene>
    <name evidence="2" type="ORF">FOA43_001868</name>
</gene>
<comment type="function">
    <text evidence="1">Acts in a DNA repair pathway for removal of UV-induced DNA damage that is distinct from classical nucleotide excision repair and in repair of ionizing radiation damage. Functions in homologous recombination repair of DNA double strand breaks and in recovery of stalled replication forks.</text>
</comment>
<comment type="subcellular location">
    <subcellularLocation>
        <location evidence="1">Nucleus</location>
    </subcellularLocation>
</comment>
<dbReference type="AlphaFoldDB" id="A0A875S0P5"/>
<organism evidence="2 3">
    <name type="scientific">Eeniella nana</name>
    <name type="common">Yeast</name>
    <name type="synonym">Brettanomyces nanus</name>
    <dbReference type="NCBI Taxonomy" id="13502"/>
    <lineage>
        <taxon>Eukaryota</taxon>
        <taxon>Fungi</taxon>
        <taxon>Dikarya</taxon>
        <taxon>Ascomycota</taxon>
        <taxon>Saccharomycotina</taxon>
        <taxon>Pichiomycetes</taxon>
        <taxon>Pichiales</taxon>
        <taxon>Pichiaceae</taxon>
        <taxon>Brettanomyces</taxon>
    </lineage>
</organism>
<sequence length="271" mass="30760">MTSIDIEPIVTSYGQLHHAVLQLLITTKSLSQSDLLQFIRGAIYDIVREQKDAETPGENADVYDSDEEEDEHLINELKGLVNAKSVSTIVDLINRKLHRLDLAIDHVTSDRDHDSDSNMEDDPDAEAHSFVYVFINKKSTKVLQLSTSYTEKEMKVTSFILDLIFGSRDGISRASVSRYSVPKYDAEHEIRSKFIYTMTEAQLLLRKLMLDDWLEIIDAAYTLTPRALCELKPYLEDNYVSAYSCAVCDHLVTRGLASIVLVRVVMEHLIS</sequence>